<evidence type="ECO:0000256" key="4">
    <source>
        <dbReference type="ARBA" id="ARBA00022679"/>
    </source>
</evidence>
<keyword evidence="2" id="KW-0329">Glyoxylate bypass</keyword>
<dbReference type="GeneID" id="106821583"/>
<dbReference type="InterPro" id="IPR046363">
    <property type="entry name" value="MS_N_TIM-barrel_dom"/>
</dbReference>
<dbReference type="Pfam" id="PF01274">
    <property type="entry name" value="MS_TIM-barrel"/>
    <property type="match status" value="1"/>
</dbReference>
<dbReference type="InterPro" id="IPR048355">
    <property type="entry name" value="MS_C"/>
</dbReference>
<name>A0ABM1FBX0_PRICU</name>
<gene>
    <name evidence="10" type="primary">LOC106821583</name>
</gene>
<evidence type="ECO:0000259" key="7">
    <source>
        <dbReference type="Pfam" id="PF20656"/>
    </source>
</evidence>
<dbReference type="InterPro" id="IPR048356">
    <property type="entry name" value="MS_N"/>
</dbReference>
<feature type="domain" description="Malate synthase TIM barrel" evidence="6">
    <location>
        <begin position="157"/>
        <end position="403"/>
    </location>
</feature>
<dbReference type="InterPro" id="IPR044856">
    <property type="entry name" value="Malate_synth_C_sf"/>
</dbReference>
<keyword evidence="4" id="KW-0808">Transferase</keyword>
<protein>
    <recommendedName>
        <fullName evidence="1">malate synthase</fullName>
        <ecNumber evidence="1">2.3.3.9</ecNumber>
    </recommendedName>
</protein>
<evidence type="ECO:0000313" key="9">
    <source>
        <dbReference type="Proteomes" id="UP000695022"/>
    </source>
</evidence>
<dbReference type="Pfam" id="PF20659">
    <property type="entry name" value="MS_C"/>
    <property type="match status" value="1"/>
</dbReference>
<evidence type="ECO:0000256" key="1">
    <source>
        <dbReference type="ARBA" id="ARBA00012636"/>
    </source>
</evidence>
<evidence type="ECO:0000256" key="2">
    <source>
        <dbReference type="ARBA" id="ARBA00022435"/>
    </source>
</evidence>
<evidence type="ECO:0000259" key="8">
    <source>
        <dbReference type="Pfam" id="PF20659"/>
    </source>
</evidence>
<feature type="domain" description="Malate synthase C-terminal" evidence="8">
    <location>
        <begin position="410"/>
        <end position="527"/>
    </location>
</feature>
<dbReference type="PANTHER" id="PTHR42902:SF2">
    <property type="entry name" value="MALATE SYNTHASE"/>
    <property type="match status" value="1"/>
</dbReference>
<dbReference type="SUPFAM" id="SSF51645">
    <property type="entry name" value="Malate synthase G"/>
    <property type="match status" value="1"/>
</dbReference>
<dbReference type="InterPro" id="IPR001465">
    <property type="entry name" value="Malate_synthase_TIM"/>
</dbReference>
<dbReference type="EC" id="2.3.3.9" evidence="1"/>
<dbReference type="RefSeq" id="XP_014681941.1">
    <property type="nucleotide sequence ID" value="XM_014826455.1"/>
</dbReference>
<comment type="catalytic activity">
    <reaction evidence="5">
        <text>glyoxylate + acetyl-CoA + H2O = (S)-malate + CoA + H(+)</text>
        <dbReference type="Rhea" id="RHEA:18181"/>
        <dbReference type="ChEBI" id="CHEBI:15377"/>
        <dbReference type="ChEBI" id="CHEBI:15378"/>
        <dbReference type="ChEBI" id="CHEBI:15589"/>
        <dbReference type="ChEBI" id="CHEBI:36655"/>
        <dbReference type="ChEBI" id="CHEBI:57287"/>
        <dbReference type="ChEBI" id="CHEBI:57288"/>
        <dbReference type="EC" id="2.3.3.9"/>
    </reaction>
</comment>
<dbReference type="PANTHER" id="PTHR42902">
    <property type="entry name" value="MALATE SYNTHASE"/>
    <property type="match status" value="1"/>
</dbReference>
<dbReference type="Proteomes" id="UP000695022">
    <property type="component" value="Unplaced"/>
</dbReference>
<keyword evidence="3" id="KW-0816">Tricarboxylic acid cycle</keyword>
<keyword evidence="9" id="KW-1185">Reference proteome</keyword>
<accession>A0ABM1FBX0</accession>
<feature type="domain" description="Malate synthase N-terminal" evidence="7">
    <location>
        <begin position="18"/>
        <end position="71"/>
    </location>
</feature>
<dbReference type="PIRSF" id="PIRSF001363">
    <property type="entry name" value="Malate_synth"/>
    <property type="match status" value="1"/>
</dbReference>
<organism evidence="9 10">
    <name type="scientific">Priapulus caudatus</name>
    <name type="common">Priapulid worm</name>
    <dbReference type="NCBI Taxonomy" id="37621"/>
    <lineage>
        <taxon>Eukaryota</taxon>
        <taxon>Metazoa</taxon>
        <taxon>Ecdysozoa</taxon>
        <taxon>Scalidophora</taxon>
        <taxon>Priapulida</taxon>
        <taxon>Priapulimorpha</taxon>
        <taxon>Priapulimorphida</taxon>
        <taxon>Priapulidae</taxon>
        <taxon>Priapulus</taxon>
    </lineage>
</organism>
<evidence type="ECO:0000259" key="6">
    <source>
        <dbReference type="Pfam" id="PF01274"/>
    </source>
</evidence>
<dbReference type="Gene3D" id="3.20.20.360">
    <property type="entry name" value="Malate synthase, domain 3"/>
    <property type="match status" value="1"/>
</dbReference>
<proteinExistence type="predicted"/>
<sequence length="547" mass="62256">MGVKNVEVEVPPTNLEVEFKILLTSGAVEFIAAMASKFNPKVDEILSNRTIKKLGLDEGEKLPDFPIETQYIREMEWTCAPLPPRLRKRHVDLGDVSPANTNHFERSLQSNAQGVQTDFDDGHCPSWPNQLLGHYNVYRAVHGEIPGVPSIANAPILMLRPRAWNMTEHNILVDGRKIPGPLFDFALLTYHNAKLLWESGSGPFFYLSKVESYMEARLWNELFIWSQSKLGLPRGTIKATVLIENVLAAFEMHEILYELREHSAGLNCGIWDYSASFINKFGGRREFILPDRSKYVNMQRHFLKSYMDLVIQTCHQRGTLATGGMSALLLPKTEENTNGYHAVLERVAREKLQEIEAGVDGFMVFDLGLIHPMQQLFARFAPTDNQLHVKRENVNVTRKDLLEMPSGGVTLEGLKHNVSVGILFIEAWLRGKGHFFYKGRVEDSATAEISRSQVWQWLRHCTTLENSDKVVSRHLIRKLISEFISDTLANSDFQANPQQQLPLVTAATIFEEVVTQRYFTQFITTYLSEAHEMQKQKSLPHPLVSKL</sequence>
<evidence type="ECO:0000256" key="3">
    <source>
        <dbReference type="ARBA" id="ARBA00022532"/>
    </source>
</evidence>
<dbReference type="Gene3D" id="1.20.1220.12">
    <property type="entry name" value="Malate synthase, domain III"/>
    <property type="match status" value="1"/>
</dbReference>
<evidence type="ECO:0000256" key="5">
    <source>
        <dbReference type="ARBA" id="ARBA00047918"/>
    </source>
</evidence>
<dbReference type="Pfam" id="PF20656">
    <property type="entry name" value="MS_N"/>
    <property type="match status" value="1"/>
</dbReference>
<dbReference type="InterPro" id="IPR006252">
    <property type="entry name" value="Malate_synthA"/>
</dbReference>
<evidence type="ECO:0000313" key="10">
    <source>
        <dbReference type="RefSeq" id="XP_014681941.1"/>
    </source>
</evidence>
<reference evidence="10" key="1">
    <citation type="submission" date="2025-08" db="UniProtKB">
        <authorList>
            <consortium name="RefSeq"/>
        </authorList>
    </citation>
    <scope>IDENTIFICATION</scope>
</reference>
<dbReference type="InterPro" id="IPR011076">
    <property type="entry name" value="Malate_synth_sf"/>
</dbReference>